<gene>
    <name evidence="2" type="ORF">HNY73_011612</name>
</gene>
<sequence length="113" mass="12845">MSSWLPLPIKTEEPVQECRPGFLCNDCQTATEPENVCPASCVQMTQNNRTSKDSSFPLTRSKPKQNSTRMSSWLPCTRYKNRTEPVQDVRPASFNETQNRKKTSKKSGPCTRC</sequence>
<evidence type="ECO:0000256" key="1">
    <source>
        <dbReference type="SAM" id="MobiDB-lite"/>
    </source>
</evidence>
<feature type="compositionally biased region" description="Polar residues" evidence="1">
    <location>
        <begin position="48"/>
        <end position="71"/>
    </location>
</feature>
<dbReference type="EMBL" id="JABXBU010000478">
    <property type="protein sequence ID" value="KAF8784156.1"/>
    <property type="molecule type" value="Genomic_DNA"/>
</dbReference>
<dbReference type="Proteomes" id="UP000807504">
    <property type="component" value="Unassembled WGS sequence"/>
</dbReference>
<reference evidence="2" key="2">
    <citation type="submission" date="2020-06" db="EMBL/GenBank/DDBJ databases">
        <authorList>
            <person name="Sheffer M."/>
        </authorList>
    </citation>
    <scope>NUCLEOTIDE SEQUENCE</scope>
</reference>
<proteinExistence type="predicted"/>
<dbReference type="AlphaFoldDB" id="A0A8T0EZ64"/>
<feature type="region of interest" description="Disordered" evidence="1">
    <location>
        <begin position="48"/>
        <end position="113"/>
    </location>
</feature>
<organism evidence="2 3">
    <name type="scientific">Argiope bruennichi</name>
    <name type="common">Wasp spider</name>
    <name type="synonym">Aranea bruennichi</name>
    <dbReference type="NCBI Taxonomy" id="94029"/>
    <lineage>
        <taxon>Eukaryota</taxon>
        <taxon>Metazoa</taxon>
        <taxon>Ecdysozoa</taxon>
        <taxon>Arthropoda</taxon>
        <taxon>Chelicerata</taxon>
        <taxon>Arachnida</taxon>
        <taxon>Araneae</taxon>
        <taxon>Araneomorphae</taxon>
        <taxon>Entelegynae</taxon>
        <taxon>Araneoidea</taxon>
        <taxon>Araneidae</taxon>
        <taxon>Argiope</taxon>
    </lineage>
</organism>
<protein>
    <submittedName>
        <fullName evidence="2">Uncharacterized protein</fullName>
    </submittedName>
</protein>
<evidence type="ECO:0000313" key="3">
    <source>
        <dbReference type="Proteomes" id="UP000807504"/>
    </source>
</evidence>
<name>A0A8T0EZ64_ARGBR</name>
<accession>A0A8T0EZ64</accession>
<comment type="caution">
    <text evidence="2">The sequence shown here is derived from an EMBL/GenBank/DDBJ whole genome shotgun (WGS) entry which is preliminary data.</text>
</comment>
<keyword evidence="3" id="KW-1185">Reference proteome</keyword>
<evidence type="ECO:0000313" key="2">
    <source>
        <dbReference type="EMBL" id="KAF8784156.1"/>
    </source>
</evidence>
<reference evidence="2" key="1">
    <citation type="journal article" date="2020" name="bioRxiv">
        <title>Chromosome-level reference genome of the European wasp spider Argiope bruennichi: a resource for studies on range expansion and evolutionary adaptation.</title>
        <authorList>
            <person name="Sheffer M.M."/>
            <person name="Hoppe A."/>
            <person name="Krehenwinkel H."/>
            <person name="Uhl G."/>
            <person name="Kuss A.W."/>
            <person name="Jensen L."/>
            <person name="Jensen C."/>
            <person name="Gillespie R.G."/>
            <person name="Hoff K.J."/>
            <person name="Prost S."/>
        </authorList>
    </citation>
    <scope>NUCLEOTIDE SEQUENCE</scope>
</reference>